<sequence>MIFYNNVKITIIILIVKSNEKNDYFGIDDLMDGWIDLLIDWNRDIYISSLLMYQKESRIMKLKKNGNSNTTDA</sequence>
<organism evidence="1 2">
    <name type="scientific">Dermatophagoides pteronyssinus</name>
    <name type="common">European house dust mite</name>
    <dbReference type="NCBI Taxonomy" id="6956"/>
    <lineage>
        <taxon>Eukaryota</taxon>
        <taxon>Metazoa</taxon>
        <taxon>Ecdysozoa</taxon>
        <taxon>Arthropoda</taxon>
        <taxon>Chelicerata</taxon>
        <taxon>Arachnida</taxon>
        <taxon>Acari</taxon>
        <taxon>Acariformes</taxon>
        <taxon>Sarcoptiformes</taxon>
        <taxon>Astigmata</taxon>
        <taxon>Psoroptidia</taxon>
        <taxon>Analgoidea</taxon>
        <taxon>Pyroglyphidae</taxon>
        <taxon>Dermatophagoidinae</taxon>
        <taxon>Dermatophagoides</taxon>
    </lineage>
</organism>
<accession>A0ABQ8JSN7</accession>
<name>A0ABQ8JSN7_DERPT</name>
<keyword evidence="2" id="KW-1185">Reference proteome</keyword>
<comment type="caution">
    <text evidence="1">The sequence shown here is derived from an EMBL/GenBank/DDBJ whole genome shotgun (WGS) entry which is preliminary data.</text>
</comment>
<gene>
    <name evidence="1" type="ORF">DERP_006053</name>
</gene>
<reference evidence="1 2" key="2">
    <citation type="journal article" date="2022" name="Mol. Biol. Evol.">
        <title>Comparative Genomics Reveals Insights into the Divergent Evolution of Astigmatic Mites and Household Pest Adaptations.</title>
        <authorList>
            <person name="Xiong Q."/>
            <person name="Wan A.T."/>
            <person name="Liu X."/>
            <person name="Fung C.S."/>
            <person name="Xiao X."/>
            <person name="Malainual N."/>
            <person name="Hou J."/>
            <person name="Wang L."/>
            <person name="Wang M."/>
            <person name="Yang K.Y."/>
            <person name="Cui Y."/>
            <person name="Leung E.L."/>
            <person name="Nong W."/>
            <person name="Shin S.K."/>
            <person name="Au S.W."/>
            <person name="Jeong K.Y."/>
            <person name="Chew F.T."/>
            <person name="Hui J.H."/>
            <person name="Leung T.F."/>
            <person name="Tungtrongchitr A."/>
            <person name="Zhong N."/>
            <person name="Liu Z."/>
            <person name="Tsui S.K."/>
        </authorList>
    </citation>
    <scope>NUCLEOTIDE SEQUENCE [LARGE SCALE GENOMIC DNA]</scope>
    <source>
        <strain evidence="1">Derp</strain>
    </source>
</reference>
<reference evidence="1 2" key="1">
    <citation type="journal article" date="2018" name="J. Allergy Clin. Immunol.">
        <title>High-quality assembly of Dermatophagoides pteronyssinus genome and transcriptome reveals a wide range of novel allergens.</title>
        <authorList>
            <person name="Liu X.Y."/>
            <person name="Yang K.Y."/>
            <person name="Wang M.Q."/>
            <person name="Kwok J.S."/>
            <person name="Zeng X."/>
            <person name="Yang Z."/>
            <person name="Xiao X.J."/>
            <person name="Lau C.P."/>
            <person name="Li Y."/>
            <person name="Huang Z.M."/>
            <person name="Ba J.G."/>
            <person name="Yim A.K."/>
            <person name="Ouyang C.Y."/>
            <person name="Ngai S.M."/>
            <person name="Chan T.F."/>
            <person name="Leung E.L."/>
            <person name="Liu L."/>
            <person name="Liu Z.G."/>
            <person name="Tsui S.K."/>
        </authorList>
    </citation>
    <scope>NUCLEOTIDE SEQUENCE [LARGE SCALE GENOMIC DNA]</scope>
    <source>
        <strain evidence="1">Derp</strain>
    </source>
</reference>
<dbReference type="Proteomes" id="UP000887458">
    <property type="component" value="Unassembled WGS sequence"/>
</dbReference>
<proteinExistence type="predicted"/>
<evidence type="ECO:0000313" key="1">
    <source>
        <dbReference type="EMBL" id="KAH9425445.1"/>
    </source>
</evidence>
<protein>
    <submittedName>
        <fullName evidence="1">Uncharacterized protein</fullName>
    </submittedName>
</protein>
<evidence type="ECO:0000313" key="2">
    <source>
        <dbReference type="Proteomes" id="UP000887458"/>
    </source>
</evidence>
<dbReference type="EMBL" id="NJHN03000018">
    <property type="protein sequence ID" value="KAH9425445.1"/>
    <property type="molecule type" value="Genomic_DNA"/>
</dbReference>